<dbReference type="Proteomes" id="UP000235672">
    <property type="component" value="Unassembled WGS sequence"/>
</dbReference>
<gene>
    <name evidence="2" type="ORF">NA56DRAFT_699889</name>
</gene>
<name>A0A2J6QFN4_9HELO</name>
<organism evidence="2 3">
    <name type="scientific">Hyaloscypha hepaticicola</name>
    <dbReference type="NCBI Taxonomy" id="2082293"/>
    <lineage>
        <taxon>Eukaryota</taxon>
        <taxon>Fungi</taxon>
        <taxon>Dikarya</taxon>
        <taxon>Ascomycota</taxon>
        <taxon>Pezizomycotina</taxon>
        <taxon>Leotiomycetes</taxon>
        <taxon>Helotiales</taxon>
        <taxon>Hyaloscyphaceae</taxon>
        <taxon>Hyaloscypha</taxon>
    </lineage>
</organism>
<evidence type="ECO:0000256" key="1">
    <source>
        <dbReference type="SAM" id="MobiDB-lite"/>
    </source>
</evidence>
<dbReference type="EMBL" id="KZ613471">
    <property type="protein sequence ID" value="PMD25083.1"/>
    <property type="molecule type" value="Genomic_DNA"/>
</dbReference>
<protein>
    <submittedName>
        <fullName evidence="2">Uncharacterized protein</fullName>
    </submittedName>
</protein>
<sequence>MSGYIPAEDEMYVTTMQDLQCQEQFFHGKIHMGAEAAFSKDKHFVTSSPYPKEDGTSTRIITNYVQKTNSLTRLFLGNLRICSSYDILDSQAVSHLLETIFQSILHKDASKWTASTRLTGRYSINPSSALPLPPRKKPVLRSTPVLALPFEQVGCTSMSNSQSSEGRFISARDTRSF</sequence>
<dbReference type="AlphaFoldDB" id="A0A2J6QFN4"/>
<feature type="region of interest" description="Disordered" evidence="1">
    <location>
        <begin position="158"/>
        <end position="177"/>
    </location>
</feature>
<keyword evidence="3" id="KW-1185">Reference proteome</keyword>
<evidence type="ECO:0000313" key="3">
    <source>
        <dbReference type="Proteomes" id="UP000235672"/>
    </source>
</evidence>
<evidence type="ECO:0000313" key="2">
    <source>
        <dbReference type="EMBL" id="PMD25083.1"/>
    </source>
</evidence>
<proteinExistence type="predicted"/>
<reference evidence="2 3" key="1">
    <citation type="submission" date="2016-05" db="EMBL/GenBank/DDBJ databases">
        <title>A degradative enzymes factory behind the ericoid mycorrhizal symbiosis.</title>
        <authorList>
            <consortium name="DOE Joint Genome Institute"/>
            <person name="Martino E."/>
            <person name="Morin E."/>
            <person name="Grelet G."/>
            <person name="Kuo A."/>
            <person name="Kohler A."/>
            <person name="Daghino S."/>
            <person name="Barry K."/>
            <person name="Choi C."/>
            <person name="Cichocki N."/>
            <person name="Clum A."/>
            <person name="Copeland A."/>
            <person name="Hainaut M."/>
            <person name="Haridas S."/>
            <person name="Labutti K."/>
            <person name="Lindquist E."/>
            <person name="Lipzen A."/>
            <person name="Khouja H.-R."/>
            <person name="Murat C."/>
            <person name="Ohm R."/>
            <person name="Olson A."/>
            <person name="Spatafora J."/>
            <person name="Veneault-Fourrey C."/>
            <person name="Henrissat B."/>
            <person name="Grigoriev I."/>
            <person name="Martin F."/>
            <person name="Perotto S."/>
        </authorList>
    </citation>
    <scope>NUCLEOTIDE SEQUENCE [LARGE SCALE GENOMIC DNA]</scope>
    <source>
        <strain evidence="2 3">UAMH 7357</strain>
    </source>
</reference>
<accession>A0A2J6QFN4</accession>